<dbReference type="InterPro" id="IPR013118">
    <property type="entry name" value="Mannitol_DH_C"/>
</dbReference>
<dbReference type="PANTHER" id="PTHR43362:SF1">
    <property type="entry name" value="MANNITOL DEHYDROGENASE 2-RELATED"/>
    <property type="match status" value="1"/>
</dbReference>
<feature type="domain" description="Mannitol dehydrogenase C-terminal" evidence="4">
    <location>
        <begin position="234"/>
        <end position="344"/>
    </location>
</feature>
<dbReference type="GO" id="GO:0008866">
    <property type="term" value="F:fructuronate reductase activity"/>
    <property type="evidence" value="ECO:0007669"/>
    <property type="project" value="UniProtKB-EC"/>
</dbReference>
<dbReference type="InterPro" id="IPR013131">
    <property type="entry name" value="Mannitol_DH_N"/>
</dbReference>
<dbReference type="Gene3D" id="3.40.50.720">
    <property type="entry name" value="NAD(P)-binding Rossmann-like Domain"/>
    <property type="match status" value="1"/>
</dbReference>
<gene>
    <name evidence="5" type="ORF">FM104_03235</name>
</gene>
<dbReference type="GO" id="GO:0008926">
    <property type="term" value="F:mannitol-1-phosphate 5-dehydrogenase activity"/>
    <property type="evidence" value="ECO:0007669"/>
    <property type="project" value="UniProtKB-EC"/>
</dbReference>
<dbReference type="Pfam" id="PF08125">
    <property type="entry name" value="Mannitol_dh_C"/>
    <property type="match status" value="1"/>
</dbReference>
<dbReference type="SUPFAM" id="SSF48179">
    <property type="entry name" value="6-phosphogluconate dehydrogenase C-terminal domain-like"/>
    <property type="match status" value="1"/>
</dbReference>
<evidence type="ECO:0000256" key="2">
    <source>
        <dbReference type="ARBA" id="ARBA00048615"/>
    </source>
</evidence>
<reference evidence="5 6" key="1">
    <citation type="submission" date="2017-02" db="EMBL/GenBank/DDBJ databases">
        <authorList>
            <person name="Peterson S.W."/>
        </authorList>
    </citation>
    <scope>NUCLEOTIDE SEQUENCE [LARGE SCALE GENOMIC DNA]</scope>
    <source>
        <strain evidence="5 6">B Mb 05.01</strain>
    </source>
</reference>
<dbReference type="Gene3D" id="1.10.1040.10">
    <property type="entry name" value="N-(1-d-carboxylethyl)-l-norvaline Dehydrogenase, domain 2"/>
    <property type="match status" value="1"/>
</dbReference>
<proteinExistence type="predicted"/>
<protein>
    <submittedName>
        <fullName evidence="5">D-mannonate oxidoreductase</fullName>
        <ecNumber evidence="5">1.1.1.57</ecNumber>
    </submittedName>
</protein>
<keyword evidence="1 5" id="KW-0560">Oxidoreductase</keyword>
<evidence type="ECO:0000313" key="5">
    <source>
        <dbReference type="EMBL" id="SJN21618.1"/>
    </source>
</evidence>
<accession>A0A1R4IPD7</accession>
<comment type="catalytic activity">
    <reaction evidence="2">
        <text>D-mannitol 1-phosphate + NAD(+) = beta-D-fructose 6-phosphate + NADH + H(+)</text>
        <dbReference type="Rhea" id="RHEA:19661"/>
        <dbReference type="ChEBI" id="CHEBI:15378"/>
        <dbReference type="ChEBI" id="CHEBI:57540"/>
        <dbReference type="ChEBI" id="CHEBI:57634"/>
        <dbReference type="ChEBI" id="CHEBI:57945"/>
        <dbReference type="ChEBI" id="CHEBI:61381"/>
        <dbReference type="EC" id="1.1.1.17"/>
    </reaction>
</comment>
<keyword evidence="6" id="KW-1185">Reference proteome</keyword>
<name>A0A1R4IPD7_9MICO</name>
<organism evidence="5 6">
    <name type="scientific">Microbacterium esteraromaticum</name>
    <dbReference type="NCBI Taxonomy" id="57043"/>
    <lineage>
        <taxon>Bacteria</taxon>
        <taxon>Bacillati</taxon>
        <taxon>Actinomycetota</taxon>
        <taxon>Actinomycetes</taxon>
        <taxon>Micrococcales</taxon>
        <taxon>Microbacteriaceae</taxon>
        <taxon>Microbacterium</taxon>
    </lineage>
</organism>
<dbReference type="SUPFAM" id="SSF51735">
    <property type="entry name" value="NAD(P)-binding Rossmann-fold domains"/>
    <property type="match status" value="1"/>
</dbReference>
<dbReference type="InterPro" id="IPR008927">
    <property type="entry name" value="6-PGluconate_DH-like_C_sf"/>
</dbReference>
<evidence type="ECO:0000259" key="3">
    <source>
        <dbReference type="Pfam" id="PF01232"/>
    </source>
</evidence>
<evidence type="ECO:0000256" key="1">
    <source>
        <dbReference type="ARBA" id="ARBA00023002"/>
    </source>
</evidence>
<dbReference type="AlphaFoldDB" id="A0A1R4IPD7"/>
<dbReference type="PANTHER" id="PTHR43362">
    <property type="entry name" value="MANNITOL DEHYDROGENASE DSF1-RELATED"/>
    <property type="match status" value="1"/>
</dbReference>
<feature type="domain" description="Mannitol dehydrogenase N-terminal" evidence="3">
    <location>
        <begin position="7"/>
        <end position="225"/>
    </location>
</feature>
<dbReference type="InterPro" id="IPR050988">
    <property type="entry name" value="Mannitol_DH/Oxidoreductase"/>
</dbReference>
<dbReference type="InterPro" id="IPR036291">
    <property type="entry name" value="NAD(P)-bd_dom_sf"/>
</dbReference>
<dbReference type="InterPro" id="IPR013328">
    <property type="entry name" value="6PGD_dom2"/>
</dbReference>
<dbReference type="Proteomes" id="UP000196320">
    <property type="component" value="Unassembled WGS sequence"/>
</dbReference>
<sequence length="399" mass="43557">MHPPARLAHLGLGAFHRSHQAWFTHHANSSCPEDQWGFVSFTGRSVRTADQLTKADGVFTLIERSADGDRLERIESIVRAERGDDFHTWCSTLANPEIKVLTVTVTESGYAEGAIPPDRIAGALIARAAVNAGPISIVSCDNLNGNGAALRRAVLRAAGDQAKEVDKIASFVDTVVDRITPAATAEDIRCVRELSGFDDPSAVVAEPFAEWVLTDNFADARPAWEAVGARVVEDVTPYEQRKLWLLNAGHTFLAAAGRLRRYETIAEAYADPDLNAEVEALWAEQRRSIRLDDAEINDWLAALRVRLANPRIAHRLEQIAQGSSAKIAPRLLTVLRHQTEAGMTAGEAQLSALDTWVRSIVELEPLDQPTAGLARDLETVARRDRVTALIEQFTPAGAS</sequence>
<dbReference type="InterPro" id="IPR000669">
    <property type="entry name" value="Mannitol_DH"/>
</dbReference>
<dbReference type="Pfam" id="PF01232">
    <property type="entry name" value="Mannitol_dh"/>
    <property type="match status" value="1"/>
</dbReference>
<evidence type="ECO:0000259" key="4">
    <source>
        <dbReference type="Pfam" id="PF08125"/>
    </source>
</evidence>
<dbReference type="EC" id="1.1.1.57" evidence="5"/>
<dbReference type="EMBL" id="FUKO01000011">
    <property type="protein sequence ID" value="SJN21618.1"/>
    <property type="molecule type" value="Genomic_DNA"/>
</dbReference>
<evidence type="ECO:0000313" key="6">
    <source>
        <dbReference type="Proteomes" id="UP000196320"/>
    </source>
</evidence>
<dbReference type="PRINTS" id="PR00084">
    <property type="entry name" value="MTLDHDRGNASE"/>
</dbReference>